<dbReference type="AlphaFoldDB" id="A0A8J7AJJ6"/>
<comment type="caution">
    <text evidence="1">The sequence shown here is derived from an EMBL/GenBank/DDBJ whole genome shotgun (WGS) entry which is preliminary data.</text>
</comment>
<dbReference type="RefSeq" id="WP_193908943.1">
    <property type="nucleotide sequence ID" value="NZ_JADEXG010000039.1"/>
</dbReference>
<protein>
    <recommendedName>
        <fullName evidence="3">DUF4145 domain-containing protein</fullName>
    </recommendedName>
</protein>
<evidence type="ECO:0000313" key="1">
    <source>
        <dbReference type="EMBL" id="MBE9078763.1"/>
    </source>
</evidence>
<evidence type="ECO:0008006" key="3">
    <source>
        <dbReference type="Google" id="ProtNLM"/>
    </source>
</evidence>
<gene>
    <name evidence="1" type="ORF">IQ241_15910</name>
</gene>
<sequence>MISSLTGFTKKTELLNKKEIDKVVLLAFYHQNGKDGFEFTVDSVCEWFETLDLHRPNKSRLRQNLKSSRSFLKGQHEDSFRLHAKESSSLYKKYPFLGEKSEDIEATDTILPTLLYENTRGYIESLSKQINASYENNIFDGCAVLMRRLLEICLIHSYENQGIDSDIKDSQGNYKMLSDIISNALRNPKLSLSRNTKSCLEDFRAIGNYSDHKIYYNAKRADISKVRLDFRATIEELLYKSGIRN</sequence>
<dbReference type="Proteomes" id="UP000636505">
    <property type="component" value="Unassembled WGS sequence"/>
</dbReference>
<evidence type="ECO:0000313" key="2">
    <source>
        <dbReference type="Proteomes" id="UP000636505"/>
    </source>
</evidence>
<accession>A0A8J7AJJ6</accession>
<reference evidence="1" key="1">
    <citation type="submission" date="2020-10" db="EMBL/GenBank/DDBJ databases">
        <authorList>
            <person name="Castelo-Branco R."/>
            <person name="Eusebio N."/>
            <person name="Adriana R."/>
            <person name="Vieira A."/>
            <person name="Brugerolle De Fraissinette N."/>
            <person name="Rezende De Castro R."/>
            <person name="Schneider M.P."/>
            <person name="Vasconcelos V."/>
            <person name="Leao P.N."/>
        </authorList>
    </citation>
    <scope>NUCLEOTIDE SEQUENCE</scope>
    <source>
        <strain evidence="1">LEGE 07310</strain>
    </source>
</reference>
<proteinExistence type="predicted"/>
<keyword evidence="2" id="KW-1185">Reference proteome</keyword>
<name>A0A8J7AJJ6_9CYAN</name>
<organism evidence="1 2">
    <name type="scientific">Vasconcelosia minhoensis LEGE 07310</name>
    <dbReference type="NCBI Taxonomy" id="915328"/>
    <lineage>
        <taxon>Bacteria</taxon>
        <taxon>Bacillati</taxon>
        <taxon>Cyanobacteriota</taxon>
        <taxon>Cyanophyceae</taxon>
        <taxon>Nodosilineales</taxon>
        <taxon>Cymatolegaceae</taxon>
        <taxon>Vasconcelosia</taxon>
        <taxon>Vasconcelosia minhoensis</taxon>
    </lineage>
</organism>
<dbReference type="EMBL" id="JADEXG010000039">
    <property type="protein sequence ID" value="MBE9078763.1"/>
    <property type="molecule type" value="Genomic_DNA"/>
</dbReference>